<dbReference type="PANTHER" id="PTHR23308">
    <property type="entry name" value="NUCLEAR INHIBITOR OF PROTEIN PHOSPHATASE-1"/>
    <property type="match status" value="1"/>
</dbReference>
<keyword evidence="1" id="KW-0597">Phosphoprotein</keyword>
<dbReference type="InterPro" id="IPR042287">
    <property type="entry name" value="FhaA_N_sf"/>
</dbReference>
<feature type="domain" description="FHA" evidence="2">
    <location>
        <begin position="144"/>
        <end position="193"/>
    </location>
</feature>
<dbReference type="Pfam" id="PF12401">
    <property type="entry name" value="FhaA_N"/>
    <property type="match status" value="1"/>
</dbReference>
<dbReference type="Proteomes" id="UP000051017">
    <property type="component" value="Unassembled WGS sequence"/>
</dbReference>
<organism evidence="3 4">
    <name type="scientific">Acidimicrobiia bacterium BACL6 MAG-120924-bin43</name>
    <dbReference type="NCBI Taxonomy" id="1655583"/>
    <lineage>
        <taxon>Bacteria</taxon>
        <taxon>Bacillati</taxon>
        <taxon>Actinomycetota</taxon>
        <taxon>Acidimicrobiia</taxon>
        <taxon>acIV cluster</taxon>
    </lineage>
</organism>
<dbReference type="AlphaFoldDB" id="A0A0R2Q8T3"/>
<dbReference type="CDD" id="cd00060">
    <property type="entry name" value="FHA"/>
    <property type="match status" value="1"/>
</dbReference>
<evidence type="ECO:0000256" key="1">
    <source>
        <dbReference type="ARBA" id="ARBA00022553"/>
    </source>
</evidence>
<evidence type="ECO:0000313" key="4">
    <source>
        <dbReference type="Proteomes" id="UP000051017"/>
    </source>
</evidence>
<protein>
    <recommendedName>
        <fullName evidence="2">FHA domain-containing protein</fullName>
    </recommendedName>
</protein>
<dbReference type="Gene3D" id="2.60.200.20">
    <property type="match status" value="1"/>
</dbReference>
<proteinExistence type="predicted"/>
<dbReference type="SUPFAM" id="SSF49879">
    <property type="entry name" value="SMAD/FHA domain"/>
    <property type="match status" value="1"/>
</dbReference>
<dbReference type="InterPro" id="IPR008984">
    <property type="entry name" value="SMAD_FHA_dom_sf"/>
</dbReference>
<dbReference type="Pfam" id="PF00498">
    <property type="entry name" value="FHA"/>
    <property type="match status" value="1"/>
</dbReference>
<dbReference type="InterPro" id="IPR022128">
    <property type="entry name" value="FhaA_N"/>
</dbReference>
<reference evidence="3 4" key="1">
    <citation type="submission" date="2015-10" db="EMBL/GenBank/DDBJ databases">
        <title>Metagenome-Assembled Genomes uncover a global brackish microbiome.</title>
        <authorList>
            <person name="Hugerth L.W."/>
            <person name="Larsson J."/>
            <person name="Alneberg J."/>
            <person name="Lindh M.V."/>
            <person name="Legrand C."/>
            <person name="Pinhassi J."/>
            <person name="Andersson A.F."/>
        </authorList>
    </citation>
    <scope>NUCLEOTIDE SEQUENCE [LARGE SCALE GENOMIC DNA]</scope>
    <source>
        <strain evidence="3">BACL6 MAG-120924-bin43</strain>
    </source>
</reference>
<accession>A0A0R2Q8T3</accession>
<name>A0A0R2Q8T3_9ACTN</name>
<dbReference type="PROSITE" id="PS50006">
    <property type="entry name" value="FHA_DOMAIN"/>
    <property type="match status" value="1"/>
</dbReference>
<evidence type="ECO:0000259" key="2">
    <source>
        <dbReference type="PROSITE" id="PS50006"/>
    </source>
</evidence>
<sequence length="217" mass="23109">MLTRARRTGIRPIEIGRQIIAAMDDQAATHNGDVAQRYVVGLHKSDLSALRDFSKALLSELRQAIANHAKFEGYTIAGEADVTLEEDVALRIGSCVVTPGEAAANQQAVSAHSKPIAQPHQHAALRAVVVLADGSRHTLDGDLVTIGRQASCTIMIADNNLSRVHARFRTGDDGWTIEDLGSTNGTKVNGVLITEPTLLTSGQSIALGSLQLVFEQA</sequence>
<gene>
    <name evidence="3" type="ORF">ABR75_01675</name>
</gene>
<dbReference type="Gene3D" id="3.30.2320.60">
    <property type="entry name" value="FhaA, phosphopeptide-binding domain (DUF3662)"/>
    <property type="match status" value="1"/>
</dbReference>
<evidence type="ECO:0000313" key="3">
    <source>
        <dbReference type="EMBL" id="KRO46613.1"/>
    </source>
</evidence>
<dbReference type="EMBL" id="LIBJ01000263">
    <property type="protein sequence ID" value="KRO46613.1"/>
    <property type="molecule type" value="Genomic_DNA"/>
</dbReference>
<dbReference type="InterPro" id="IPR050923">
    <property type="entry name" value="Cell_Proc_Reg/RNA_Proc"/>
</dbReference>
<comment type="caution">
    <text evidence="3">The sequence shown here is derived from an EMBL/GenBank/DDBJ whole genome shotgun (WGS) entry which is preliminary data.</text>
</comment>
<dbReference type="InterPro" id="IPR000253">
    <property type="entry name" value="FHA_dom"/>
</dbReference>
<dbReference type="SMART" id="SM00240">
    <property type="entry name" value="FHA"/>
    <property type="match status" value="1"/>
</dbReference>